<sequence>MTKLLKRSLILIIGIVIIGFTGRFILKSNTKKHSPEQTVTHSSNEANFTVFYNRPFKKDREIFGDLVPFDQVWRTGANEATTFTTDKDILVDGSLLKTGTYTLWTIPGQNSWKVIFNNNKYNWGVSFMDGSPSRDPKHDALTIEVPVQRLLNTVEQFSIYFQEANNFTIMYLAWDQTAIAIPITLK</sequence>
<dbReference type="EMBL" id="JBHULE010000035">
    <property type="protein sequence ID" value="MFD2565339.1"/>
    <property type="molecule type" value="Genomic_DNA"/>
</dbReference>
<dbReference type="RefSeq" id="WP_378295158.1">
    <property type="nucleotide sequence ID" value="NZ_JBHULE010000035.1"/>
</dbReference>
<keyword evidence="1" id="KW-1133">Transmembrane helix</keyword>
<protein>
    <submittedName>
        <fullName evidence="2">DUF2911 domain-containing protein</fullName>
    </submittedName>
</protein>
<gene>
    <name evidence="2" type="ORF">ACFSR1_21860</name>
</gene>
<keyword evidence="1" id="KW-0812">Transmembrane</keyword>
<evidence type="ECO:0000313" key="2">
    <source>
        <dbReference type="EMBL" id="MFD2565339.1"/>
    </source>
</evidence>
<feature type="transmembrane region" description="Helical" evidence="1">
    <location>
        <begin position="9"/>
        <end position="26"/>
    </location>
</feature>
<accession>A0ABW5LMD1</accession>
<dbReference type="InterPro" id="IPR021314">
    <property type="entry name" value="DUF2911"/>
</dbReference>
<evidence type="ECO:0000313" key="3">
    <source>
        <dbReference type="Proteomes" id="UP001597319"/>
    </source>
</evidence>
<proteinExistence type="predicted"/>
<dbReference type="Pfam" id="PF11138">
    <property type="entry name" value="DUF2911"/>
    <property type="match status" value="1"/>
</dbReference>
<comment type="caution">
    <text evidence="2">The sequence shown here is derived from an EMBL/GenBank/DDBJ whole genome shotgun (WGS) entry which is preliminary data.</text>
</comment>
<evidence type="ECO:0000256" key="1">
    <source>
        <dbReference type="SAM" id="Phobius"/>
    </source>
</evidence>
<keyword evidence="3" id="KW-1185">Reference proteome</keyword>
<name>A0ABW5LMD1_9FLAO</name>
<keyword evidence="1" id="KW-0472">Membrane</keyword>
<reference evidence="3" key="1">
    <citation type="journal article" date="2019" name="Int. J. Syst. Evol. Microbiol.">
        <title>The Global Catalogue of Microorganisms (GCM) 10K type strain sequencing project: providing services to taxonomists for standard genome sequencing and annotation.</title>
        <authorList>
            <consortium name="The Broad Institute Genomics Platform"/>
            <consortium name="The Broad Institute Genome Sequencing Center for Infectious Disease"/>
            <person name="Wu L."/>
            <person name="Ma J."/>
        </authorList>
    </citation>
    <scope>NUCLEOTIDE SEQUENCE [LARGE SCALE GENOMIC DNA]</scope>
    <source>
        <strain evidence="3">KCTC 52274</strain>
    </source>
</reference>
<dbReference type="Proteomes" id="UP001597319">
    <property type="component" value="Unassembled WGS sequence"/>
</dbReference>
<organism evidence="2 3">
    <name type="scientific">Aquimarina rubra</name>
    <dbReference type="NCBI Taxonomy" id="1920033"/>
    <lineage>
        <taxon>Bacteria</taxon>
        <taxon>Pseudomonadati</taxon>
        <taxon>Bacteroidota</taxon>
        <taxon>Flavobacteriia</taxon>
        <taxon>Flavobacteriales</taxon>
        <taxon>Flavobacteriaceae</taxon>
        <taxon>Aquimarina</taxon>
    </lineage>
</organism>